<dbReference type="EMBL" id="SJXE01000004">
    <property type="protein sequence ID" value="TCI03280.1"/>
    <property type="molecule type" value="Genomic_DNA"/>
</dbReference>
<reference evidence="2 3" key="1">
    <citation type="submission" date="2019-02" db="EMBL/GenBank/DDBJ databases">
        <title>Corallincola luteus sp. nov., a marine bacterium isolated from surface sediment of Bohai Sea in China.</title>
        <authorList>
            <person name="Ren Q."/>
        </authorList>
    </citation>
    <scope>NUCLEOTIDE SEQUENCE [LARGE SCALE GENOMIC DNA]</scope>
    <source>
        <strain evidence="2 3">DASS28</strain>
    </source>
</reference>
<gene>
    <name evidence="2" type="ORF">EZV61_10400</name>
</gene>
<dbReference type="Pfam" id="PF13723">
    <property type="entry name" value="Ketoacyl-synt_2"/>
    <property type="match status" value="1"/>
</dbReference>
<protein>
    <submittedName>
        <fullName evidence="2">3-oxoacyl-ACP synthase</fullName>
    </submittedName>
</protein>
<organism evidence="2 3">
    <name type="scientific">Corallincola luteus</name>
    <dbReference type="NCBI Taxonomy" id="1775177"/>
    <lineage>
        <taxon>Bacteria</taxon>
        <taxon>Pseudomonadati</taxon>
        <taxon>Pseudomonadota</taxon>
        <taxon>Gammaproteobacteria</taxon>
        <taxon>Alteromonadales</taxon>
        <taxon>Psychromonadaceae</taxon>
        <taxon>Corallincola</taxon>
    </lineage>
</organism>
<feature type="domain" description="Beta-ketoacyl synthase-like N-terminal" evidence="1">
    <location>
        <begin position="24"/>
        <end position="241"/>
    </location>
</feature>
<dbReference type="Proteomes" id="UP000292554">
    <property type="component" value="Unassembled WGS sequence"/>
</dbReference>
<keyword evidence="3" id="KW-1185">Reference proteome</keyword>
<proteinExistence type="predicted"/>
<dbReference type="InterPro" id="IPR014030">
    <property type="entry name" value="Ketoacyl_synth_N"/>
</dbReference>
<evidence type="ECO:0000313" key="3">
    <source>
        <dbReference type="Proteomes" id="UP000292554"/>
    </source>
</evidence>
<dbReference type="RefSeq" id="WP_131415485.1">
    <property type="nucleotide sequence ID" value="NZ_SJXE01000004.1"/>
</dbReference>
<evidence type="ECO:0000259" key="1">
    <source>
        <dbReference type="Pfam" id="PF13723"/>
    </source>
</evidence>
<sequence>MEEFPLQLVNWSAWAPTLETKVAWENWAGVPPTMEEPKVPQAKCIPPMQRRRCSRLTKMALQVANEACEELSVDFSLFCSRHGELHRTVKLLEDVVTQNELSPMAFAQSVHNTASGLHGIINQTYIPSTSIAATRDMVEQAWIEAYAFLRLNRDKKVLMIVFDETVPSQYRPYVSHQEDIAFALVLESNPLSITSQTISLIKNSASQVQPTKNNSLSSPWQFMQSMLIGNAEEIDKRWIWQFQ</sequence>
<evidence type="ECO:0000313" key="2">
    <source>
        <dbReference type="EMBL" id="TCI03280.1"/>
    </source>
</evidence>
<accession>A0ABY2AMQ4</accession>
<comment type="caution">
    <text evidence="2">The sequence shown here is derived from an EMBL/GenBank/DDBJ whole genome shotgun (WGS) entry which is preliminary data.</text>
</comment>
<name>A0ABY2AMQ4_9GAMM</name>